<comment type="caution">
    <text evidence="1">The sequence shown here is derived from an EMBL/GenBank/DDBJ whole genome shotgun (WGS) entry which is preliminary data.</text>
</comment>
<accession>A0A9P0YZ39</accession>
<proteinExistence type="predicted"/>
<gene>
    <name evidence="1" type="ORF">CEURO_LOCUS7657</name>
</gene>
<dbReference type="AlphaFoldDB" id="A0A9P0YZ39"/>
<name>A0A9P0YZ39_CUSEU</name>
<keyword evidence="2" id="KW-1185">Reference proteome</keyword>
<reference evidence="1" key="1">
    <citation type="submission" date="2022-07" db="EMBL/GenBank/DDBJ databases">
        <authorList>
            <person name="Macas J."/>
            <person name="Novak P."/>
            <person name="Neumann P."/>
        </authorList>
    </citation>
    <scope>NUCLEOTIDE SEQUENCE</scope>
</reference>
<organism evidence="1 2">
    <name type="scientific">Cuscuta europaea</name>
    <name type="common">European dodder</name>
    <dbReference type="NCBI Taxonomy" id="41803"/>
    <lineage>
        <taxon>Eukaryota</taxon>
        <taxon>Viridiplantae</taxon>
        <taxon>Streptophyta</taxon>
        <taxon>Embryophyta</taxon>
        <taxon>Tracheophyta</taxon>
        <taxon>Spermatophyta</taxon>
        <taxon>Magnoliopsida</taxon>
        <taxon>eudicotyledons</taxon>
        <taxon>Gunneridae</taxon>
        <taxon>Pentapetalae</taxon>
        <taxon>asterids</taxon>
        <taxon>lamiids</taxon>
        <taxon>Solanales</taxon>
        <taxon>Convolvulaceae</taxon>
        <taxon>Cuscuteae</taxon>
        <taxon>Cuscuta</taxon>
        <taxon>Cuscuta subgen. Cuscuta</taxon>
    </lineage>
</organism>
<evidence type="ECO:0000313" key="2">
    <source>
        <dbReference type="Proteomes" id="UP001152484"/>
    </source>
</evidence>
<protein>
    <submittedName>
        <fullName evidence="1">Uncharacterized protein</fullName>
    </submittedName>
</protein>
<evidence type="ECO:0000313" key="1">
    <source>
        <dbReference type="EMBL" id="CAH9080809.1"/>
    </source>
</evidence>
<dbReference type="Proteomes" id="UP001152484">
    <property type="component" value="Unassembled WGS sequence"/>
</dbReference>
<sequence>MVYETFPNFCFHRKEYGHHPFIYKKLAEKERGMNDNVVHDEDIARAGGMETLAPLAQVDAATPESTKLAVLEAAPPEPPAAFVEAASLEQGAATPAVLVAATPIAAAPLAATPDLKTKKVIDTHQASAYET</sequence>
<dbReference type="EMBL" id="CAMAPE010000013">
    <property type="protein sequence ID" value="CAH9080809.1"/>
    <property type="molecule type" value="Genomic_DNA"/>
</dbReference>